<keyword evidence="2" id="KW-0472">Membrane</keyword>
<comment type="caution">
    <text evidence="4">The sequence shown here is derived from an EMBL/GenBank/DDBJ whole genome shotgun (WGS) entry which is preliminary data.</text>
</comment>
<feature type="region of interest" description="Disordered" evidence="1">
    <location>
        <begin position="1407"/>
        <end position="1434"/>
    </location>
</feature>
<dbReference type="OrthoDB" id="5242711at2"/>
<evidence type="ECO:0000313" key="4">
    <source>
        <dbReference type="EMBL" id="TDT16516.1"/>
    </source>
</evidence>
<feature type="transmembrane region" description="Helical" evidence="2">
    <location>
        <begin position="134"/>
        <end position="155"/>
    </location>
</feature>
<feature type="domain" description="Alpha-(1-&gt;3)-arabinofuranosyltransferase N-terminal GT-C" evidence="3">
    <location>
        <begin position="41"/>
        <end position="689"/>
    </location>
</feature>
<keyword evidence="5" id="KW-1185">Reference proteome</keyword>
<feature type="transmembrane region" description="Helical" evidence="2">
    <location>
        <begin position="240"/>
        <end position="259"/>
    </location>
</feature>
<dbReference type="Pfam" id="PF11847">
    <property type="entry name" value="GT-C_AftD"/>
    <property type="match status" value="1"/>
</dbReference>
<feature type="transmembrane region" description="Helical" evidence="2">
    <location>
        <begin position="28"/>
        <end position="47"/>
    </location>
</feature>
<organism evidence="4 5">
    <name type="scientific">Ilumatobacter fluminis</name>
    <dbReference type="NCBI Taxonomy" id="467091"/>
    <lineage>
        <taxon>Bacteria</taxon>
        <taxon>Bacillati</taxon>
        <taxon>Actinomycetota</taxon>
        <taxon>Acidimicrobiia</taxon>
        <taxon>Acidimicrobiales</taxon>
        <taxon>Ilumatobacteraceae</taxon>
        <taxon>Ilumatobacter</taxon>
    </lineage>
</organism>
<feature type="region of interest" description="Disordered" evidence="1">
    <location>
        <begin position="677"/>
        <end position="697"/>
    </location>
</feature>
<name>A0A4R7I1N8_9ACTN</name>
<gene>
    <name evidence="4" type="ORF">BDK89_2107</name>
</gene>
<keyword evidence="4" id="KW-0808">Transferase</keyword>
<feature type="transmembrane region" description="Helical" evidence="2">
    <location>
        <begin position="313"/>
        <end position="333"/>
    </location>
</feature>
<feature type="transmembrane region" description="Helical" evidence="2">
    <location>
        <begin position="386"/>
        <end position="406"/>
    </location>
</feature>
<evidence type="ECO:0000256" key="2">
    <source>
        <dbReference type="SAM" id="Phobius"/>
    </source>
</evidence>
<protein>
    <submittedName>
        <fullName evidence="4">Arabinofuranan 3-O-arabinosyltransferase</fullName>
    </submittedName>
</protein>
<feature type="transmembrane region" description="Helical" evidence="2">
    <location>
        <begin position="340"/>
        <end position="358"/>
    </location>
</feature>
<feature type="transmembrane region" description="Helical" evidence="2">
    <location>
        <begin position="1344"/>
        <end position="1363"/>
    </location>
</feature>
<feature type="transmembrane region" description="Helical" evidence="2">
    <location>
        <begin position="191"/>
        <end position="220"/>
    </location>
</feature>
<evidence type="ECO:0000313" key="5">
    <source>
        <dbReference type="Proteomes" id="UP000294558"/>
    </source>
</evidence>
<sequence length="1434" mass="153248">MSDDEHRDDRPDDDRPADERVAWWRRPWVGATALFAVLAYVPALIAAPGRMTADSKLYLYLDPGRLMADALGSYDPRQFAGWVPHQHISFVWPSGPWYWVFERVGAPDWIAHRLWLGTLLLTAALGVRWCARQLGLSPLPALVAGVVYEVAPYILPYVSRTSVMLLPWAGLGWIVGLTIRATRRPGWRDPALIALVVLTVGAVNATALAMIVPAPVLWLVHAVWGRWCSWREALVVGARTALLSIGVSLWWIAALAVQGRYGADVLPYSESLADVSFTATSAEVWRGLGYWLFYIRDPYGATTTASLRYLESSLAIAIGFLLPVIALGALVWVRWAHRRFAMLLVAAGVVLAVGVHPIDDRSPLMRILTGDGESGLALALRSSTRALPVMNLGLALALGSLVAGVAHVRWRSWWADRFVAIGIVALVLLNVPAIWSGAFVDPALERDQDPPVAWADAAETLDATGDGRVLMLPGTEFGAYRWGYTVDQPLPGLTERALVTRDLLPLGSPAAMDLWFAFDDRVQDGVAEAESLETIARFFAADVIWLTNDIAFDRFGLARPETVRDLVLSSPAVIDVEAFGEPVVNVPEFAMTDPTELADDSVGGANAPVELVFLGTDAELARAYDRTVLVAGSGDGVVDLAAAGLLPDGVGVRYAADDVGSWPSDVGVIVTDSNRDQARHWRSSQDTRGFTETGGPEQDVLDEVASDTRLPVFDDVDATEQTTAEQRGPVVATASAYGEPFVYTPERRAAMAVDGDPATAWIVGDHGDPIGERLRLTFTEGSPTGRLRLLQPDAPGDRRISRISITEGASELKPGTRRDVTVEHADDGWSSPIELDADTTVVEIEIVEVEGGEPFTPSIVAGVGIAEIDLGLEPTLEVVVPPAVPESVDPEMPLGWALTRWRTDPLDPWRSDPEPTLVREITTDALRTVTVSPTVRLDARATDAELADLFDWPAVASSRLIGSIEHAGVAALDGDLATTWMSDFDEAVGARLTIGNVTEPVERIVLTQPIDDISAITEVEITGGGVTERLSVIPDENGTAVLDLAAAVPPGRLAIEVTAIDPVVTLDRRYGDPFVTPVAVGEVRFDGAPSVDPIEELAWTGECVVVATIDDEPVRATLSIDDPSVLDGAPLSATPCTDTIELDVGNHLVVGADGPLQLDRLVLDDGVRSAVERTGTAPRVSVLDEHRYGGSYTVTGCQDGCWFVYGAGYNEAWAADIAGEDAGQPDLVDGGFNGWWIQPTDGEVTVEVRWAAQRTLTIAVVLTVVSILACIVLVGLAHLRRRRDRAPAPKAVVAVRRRATPLSRPGAIVGGAVWIISSFLLIGPWGALWGAVGGAALLVTGRRLLPALTAVATVVGVGGYVVVVERSEMFRADGGWPDRFSSMHSFGMFAAACVVTAAVVADDASADRSVGSGTVPPPATNPSTPPASALPSEP</sequence>
<dbReference type="RefSeq" id="WP_133868888.1">
    <property type="nucleotide sequence ID" value="NZ_SOAU01000001.1"/>
</dbReference>
<proteinExistence type="predicted"/>
<evidence type="ECO:0000259" key="3">
    <source>
        <dbReference type="Pfam" id="PF11847"/>
    </source>
</evidence>
<feature type="transmembrane region" description="Helical" evidence="2">
    <location>
        <begin position="1256"/>
        <end position="1277"/>
    </location>
</feature>
<dbReference type="InterPro" id="IPR021798">
    <property type="entry name" value="AftD_N"/>
</dbReference>
<reference evidence="4 5" key="1">
    <citation type="submission" date="2019-03" db="EMBL/GenBank/DDBJ databases">
        <title>Sequencing the genomes of 1000 actinobacteria strains.</title>
        <authorList>
            <person name="Klenk H.-P."/>
        </authorList>
    </citation>
    <scope>NUCLEOTIDE SEQUENCE [LARGE SCALE GENOMIC DNA]</scope>
    <source>
        <strain evidence="4 5">DSM 18936</strain>
    </source>
</reference>
<dbReference type="Proteomes" id="UP000294558">
    <property type="component" value="Unassembled WGS sequence"/>
</dbReference>
<evidence type="ECO:0000256" key="1">
    <source>
        <dbReference type="SAM" id="MobiDB-lite"/>
    </source>
</evidence>
<feature type="transmembrane region" description="Helical" evidence="2">
    <location>
        <begin position="109"/>
        <end position="127"/>
    </location>
</feature>
<dbReference type="GO" id="GO:0016740">
    <property type="term" value="F:transferase activity"/>
    <property type="evidence" value="ECO:0007669"/>
    <property type="project" value="UniProtKB-KW"/>
</dbReference>
<feature type="compositionally biased region" description="Pro residues" evidence="1">
    <location>
        <begin position="1415"/>
        <end position="1425"/>
    </location>
</feature>
<keyword evidence="2" id="KW-1133">Transmembrane helix</keyword>
<feature type="transmembrane region" description="Helical" evidence="2">
    <location>
        <begin position="418"/>
        <end position="440"/>
    </location>
</feature>
<accession>A0A4R7I1N8</accession>
<keyword evidence="2" id="KW-0812">Transmembrane</keyword>
<feature type="transmembrane region" description="Helical" evidence="2">
    <location>
        <begin position="1306"/>
        <end position="1332"/>
    </location>
</feature>
<feature type="transmembrane region" description="Helical" evidence="2">
    <location>
        <begin position="1383"/>
        <end position="1401"/>
    </location>
</feature>
<dbReference type="EMBL" id="SOAU01000001">
    <property type="protein sequence ID" value="TDT16516.1"/>
    <property type="molecule type" value="Genomic_DNA"/>
</dbReference>